<feature type="region of interest" description="Disordered" evidence="1">
    <location>
        <begin position="212"/>
        <end position="243"/>
    </location>
</feature>
<evidence type="ECO:0000313" key="2">
    <source>
        <dbReference type="EMBL" id="KAF2634313.1"/>
    </source>
</evidence>
<protein>
    <recommendedName>
        <fullName evidence="4">F-box domain-containing protein</fullName>
    </recommendedName>
</protein>
<dbReference type="AlphaFoldDB" id="A0A6A6RH41"/>
<accession>A0A6A6RH41</accession>
<evidence type="ECO:0000313" key="3">
    <source>
        <dbReference type="Proteomes" id="UP000799753"/>
    </source>
</evidence>
<dbReference type="OrthoDB" id="3755437at2759"/>
<name>A0A6A6RH41_9PLEO</name>
<reference evidence="2" key="1">
    <citation type="journal article" date="2020" name="Stud. Mycol.">
        <title>101 Dothideomycetes genomes: a test case for predicting lifestyles and emergence of pathogens.</title>
        <authorList>
            <person name="Haridas S."/>
            <person name="Albert R."/>
            <person name="Binder M."/>
            <person name="Bloem J."/>
            <person name="Labutti K."/>
            <person name="Salamov A."/>
            <person name="Andreopoulos B."/>
            <person name="Baker S."/>
            <person name="Barry K."/>
            <person name="Bills G."/>
            <person name="Bluhm B."/>
            <person name="Cannon C."/>
            <person name="Castanera R."/>
            <person name="Culley D."/>
            <person name="Daum C."/>
            <person name="Ezra D."/>
            <person name="Gonzalez J."/>
            <person name="Henrissat B."/>
            <person name="Kuo A."/>
            <person name="Liang C."/>
            <person name="Lipzen A."/>
            <person name="Lutzoni F."/>
            <person name="Magnuson J."/>
            <person name="Mondo S."/>
            <person name="Nolan M."/>
            <person name="Ohm R."/>
            <person name="Pangilinan J."/>
            <person name="Park H.-J."/>
            <person name="Ramirez L."/>
            <person name="Alfaro M."/>
            <person name="Sun H."/>
            <person name="Tritt A."/>
            <person name="Yoshinaga Y."/>
            <person name="Zwiers L.-H."/>
            <person name="Turgeon B."/>
            <person name="Goodwin S."/>
            <person name="Spatafora J."/>
            <person name="Crous P."/>
            <person name="Grigoriev I."/>
        </authorList>
    </citation>
    <scope>NUCLEOTIDE SEQUENCE</scope>
    <source>
        <strain evidence="2">CBS 473.64</strain>
    </source>
</reference>
<organism evidence="2 3">
    <name type="scientific">Massarina eburnea CBS 473.64</name>
    <dbReference type="NCBI Taxonomy" id="1395130"/>
    <lineage>
        <taxon>Eukaryota</taxon>
        <taxon>Fungi</taxon>
        <taxon>Dikarya</taxon>
        <taxon>Ascomycota</taxon>
        <taxon>Pezizomycotina</taxon>
        <taxon>Dothideomycetes</taxon>
        <taxon>Pleosporomycetidae</taxon>
        <taxon>Pleosporales</taxon>
        <taxon>Massarineae</taxon>
        <taxon>Massarinaceae</taxon>
        <taxon>Massarina</taxon>
    </lineage>
</organism>
<evidence type="ECO:0000256" key="1">
    <source>
        <dbReference type="SAM" id="MobiDB-lite"/>
    </source>
</evidence>
<gene>
    <name evidence="2" type="ORF">P280DRAFT_474725</name>
</gene>
<sequence length="347" mass="40421">MDTFTATGQGKCPGFPAEFLPISNCSALPVETWAQILRDVDNPTLWKCRQLNKGIRAEADYEFRTSRLHALKFRWSLYFEIIGHPPPSMAEFPPVATRYDVAIATREWECHFSGASNDRVHYKFSIVCDRNDNRTEVEKGPRGSLIVKEVDVQKVIEEEITLYDNNCECISSRNSTQRMPSLDISIDWDSRTLSLDWKACLQHFFTQEAISQRLQKQGPRPQDATPNESAGLPSISEAEEANRRENDMLRNQRYQKWIEKVHDQYGEPCDLKVTVHECSHEEDVVWTCTLDTVTHLCFRTWKMQPLREEEMGKLYTSNRYLLFRRTMNRIAPDRRIWTQIHGKHGGF</sequence>
<proteinExistence type="predicted"/>
<evidence type="ECO:0008006" key="4">
    <source>
        <dbReference type="Google" id="ProtNLM"/>
    </source>
</evidence>
<dbReference type="EMBL" id="MU006840">
    <property type="protein sequence ID" value="KAF2634313.1"/>
    <property type="molecule type" value="Genomic_DNA"/>
</dbReference>
<dbReference type="Proteomes" id="UP000799753">
    <property type="component" value="Unassembled WGS sequence"/>
</dbReference>
<keyword evidence="3" id="KW-1185">Reference proteome</keyword>